<dbReference type="NCBIfam" id="NF003969">
    <property type="entry name" value="PRK05463.1"/>
    <property type="match status" value="1"/>
</dbReference>
<protein>
    <recommendedName>
        <fullName evidence="3">Putative hydro-lyase ABID24_000907</fullName>
        <ecNumber evidence="3">4.2.1.-</ecNumber>
    </recommendedName>
</protein>
<dbReference type="RefSeq" id="WP_257464130.1">
    <property type="nucleotide sequence ID" value="NZ_JANJZT010000004.1"/>
</dbReference>
<reference evidence="4 5" key="1">
    <citation type="submission" date="2024-06" db="EMBL/GenBank/DDBJ databases">
        <title>Genomic Encyclopedia of Type Strains, Phase IV (KMG-IV): sequencing the most valuable type-strain genomes for metagenomic binning, comparative biology and taxonomic classification.</title>
        <authorList>
            <person name="Goeker M."/>
        </authorList>
    </citation>
    <scope>NUCLEOTIDE SEQUENCE [LARGE SCALE GENOMIC DNA]</scope>
    <source>
        <strain evidence="4 5">DSM 29492</strain>
    </source>
</reference>
<dbReference type="PANTHER" id="PTHR32022:SF10">
    <property type="entry name" value="D-GLUTAMATE CYCLASE, MITOCHONDRIAL"/>
    <property type="match status" value="1"/>
</dbReference>
<organism evidence="4 5">
    <name type="scientific">Blautia caecimuris</name>
    <dbReference type="NCBI Taxonomy" id="1796615"/>
    <lineage>
        <taxon>Bacteria</taxon>
        <taxon>Bacillati</taxon>
        <taxon>Bacillota</taxon>
        <taxon>Clostridia</taxon>
        <taxon>Lachnospirales</taxon>
        <taxon>Lachnospiraceae</taxon>
        <taxon>Blautia</taxon>
    </lineage>
</organism>
<evidence type="ECO:0000256" key="3">
    <source>
        <dbReference type="HAMAP-Rule" id="MF_01830"/>
    </source>
</evidence>
<evidence type="ECO:0000256" key="2">
    <source>
        <dbReference type="ARBA" id="ARBA00023239"/>
    </source>
</evidence>
<dbReference type="SUPFAM" id="SSF160920">
    <property type="entry name" value="PSTPO5379-like"/>
    <property type="match status" value="1"/>
</dbReference>
<comment type="similarity">
    <text evidence="1 3">Belongs to the D-glutamate cyclase family.</text>
</comment>
<dbReference type="EC" id="4.2.1.-" evidence="3"/>
<comment type="caution">
    <text evidence="4">The sequence shown here is derived from an EMBL/GenBank/DDBJ whole genome shotgun (WGS) entry which is preliminary data.</text>
</comment>
<dbReference type="PANTHER" id="PTHR32022">
    <property type="entry name" value="D-GLUTAMATE CYCLASE, MITOCHONDRIAL"/>
    <property type="match status" value="1"/>
</dbReference>
<keyword evidence="5" id="KW-1185">Reference proteome</keyword>
<evidence type="ECO:0000313" key="4">
    <source>
        <dbReference type="EMBL" id="MET3749673.1"/>
    </source>
</evidence>
<proteinExistence type="inferred from homology"/>
<dbReference type="HAMAP" id="MF_01830">
    <property type="entry name" value="Hydro_lyase"/>
    <property type="match status" value="1"/>
</dbReference>
<gene>
    <name evidence="4" type="ORF">ABID24_000907</name>
</gene>
<dbReference type="Gene3D" id="3.30.2040.10">
    <property type="entry name" value="PSTPO5379-like domain"/>
    <property type="match status" value="1"/>
</dbReference>
<dbReference type="InterPro" id="IPR009906">
    <property type="entry name" value="D-Glu_cyclase"/>
</dbReference>
<keyword evidence="2 3" id="KW-0456">Lyase</keyword>
<evidence type="ECO:0000313" key="5">
    <source>
        <dbReference type="Proteomes" id="UP001549106"/>
    </source>
</evidence>
<name>A0ABV2LZQ9_9FIRM</name>
<evidence type="ECO:0000256" key="1">
    <source>
        <dbReference type="ARBA" id="ARBA00007896"/>
    </source>
</evidence>
<dbReference type="Pfam" id="PF07286">
    <property type="entry name" value="D-Glu_cyclase"/>
    <property type="match status" value="1"/>
</dbReference>
<dbReference type="EMBL" id="JBEPMJ010000004">
    <property type="protein sequence ID" value="MET3749673.1"/>
    <property type="molecule type" value="Genomic_DNA"/>
</dbReference>
<dbReference type="PIRSF" id="PIRSF029755">
    <property type="entry name" value="UCP029755"/>
    <property type="match status" value="1"/>
</dbReference>
<dbReference type="InterPro" id="IPR016938">
    <property type="entry name" value="UPF0317"/>
</dbReference>
<dbReference type="Proteomes" id="UP001549106">
    <property type="component" value="Unassembled WGS sequence"/>
</dbReference>
<dbReference type="InterPro" id="IPR038021">
    <property type="entry name" value="Putative_hydro-lyase"/>
</dbReference>
<accession>A0ABV2LZQ9</accession>
<sequence length="272" mass="30101">MAFDITPYIDMAPSQVRSLIRQGKIDFPTAGMCRGYAQANLVILPPEYAADFEEFTAKNPFPCPVLEIIKGTPETHDMGEGGNICTDIPRYRIYENGVFTKEITDASQYWKEGYVGFLIGCSFSFEEALIREGIEVRHIAQGRNVPMFKTSIQTVPVGPFSGPMVCSMRPMTPENAKKAYEITEKMPNVHSAPVQMGDPEAIGVTDIMNPDYGEAVDIYPGEIPVFWPCGVTPQAAVENAKPPIVITHAPGHMFITDISNATLNEYLEKKKK</sequence>
<dbReference type="Gene3D" id="3.40.1640.10">
    <property type="entry name" value="PSTPO5379-like"/>
    <property type="match status" value="1"/>
</dbReference>